<dbReference type="Proteomes" id="UP001345963">
    <property type="component" value="Unassembled WGS sequence"/>
</dbReference>
<name>A0ABU7B8B3_9TELE</name>
<proteinExistence type="predicted"/>
<organism evidence="1 2">
    <name type="scientific">Ataeniobius toweri</name>
    <dbReference type="NCBI Taxonomy" id="208326"/>
    <lineage>
        <taxon>Eukaryota</taxon>
        <taxon>Metazoa</taxon>
        <taxon>Chordata</taxon>
        <taxon>Craniata</taxon>
        <taxon>Vertebrata</taxon>
        <taxon>Euteleostomi</taxon>
        <taxon>Actinopterygii</taxon>
        <taxon>Neopterygii</taxon>
        <taxon>Teleostei</taxon>
        <taxon>Neoteleostei</taxon>
        <taxon>Acanthomorphata</taxon>
        <taxon>Ovalentaria</taxon>
        <taxon>Atherinomorphae</taxon>
        <taxon>Cyprinodontiformes</taxon>
        <taxon>Goodeidae</taxon>
        <taxon>Ataeniobius</taxon>
    </lineage>
</organism>
<evidence type="ECO:0000313" key="2">
    <source>
        <dbReference type="Proteomes" id="UP001345963"/>
    </source>
</evidence>
<sequence length="72" mass="7875">MNNGSTITSLCLLPSKKRHAVELMVLEVGQAGGRKGRLQEAHTGKMAFCLGEHHQRITTAVCFISKVFPNQP</sequence>
<keyword evidence="2" id="KW-1185">Reference proteome</keyword>
<comment type="caution">
    <text evidence="1">The sequence shown here is derived from an EMBL/GenBank/DDBJ whole genome shotgun (WGS) entry which is preliminary data.</text>
</comment>
<accession>A0ABU7B8B3</accession>
<gene>
    <name evidence="1" type="ORF">ATANTOWER_018660</name>
</gene>
<dbReference type="EMBL" id="JAHUTI010043216">
    <property type="protein sequence ID" value="MED6246484.1"/>
    <property type="molecule type" value="Genomic_DNA"/>
</dbReference>
<protein>
    <submittedName>
        <fullName evidence="1">Uncharacterized protein</fullName>
    </submittedName>
</protein>
<evidence type="ECO:0000313" key="1">
    <source>
        <dbReference type="EMBL" id="MED6246484.1"/>
    </source>
</evidence>
<reference evidence="1 2" key="1">
    <citation type="submission" date="2021-07" db="EMBL/GenBank/DDBJ databases">
        <authorList>
            <person name="Palmer J.M."/>
        </authorList>
    </citation>
    <scope>NUCLEOTIDE SEQUENCE [LARGE SCALE GENOMIC DNA]</scope>
    <source>
        <strain evidence="1 2">AT_MEX2019</strain>
        <tissue evidence="1">Muscle</tissue>
    </source>
</reference>